<sequence length="88" mass="10361">KKVLIFKTTGEIISSYDRLESKLFALGWHRYTGELEPMLAFDRERKQYFHPKPGSCFISLPLDFDKLRIIHLYGIVVQTRTAFAIREI</sequence>
<protein>
    <submittedName>
        <fullName evidence="2">Uncharacterized protein</fullName>
    </submittedName>
</protein>
<accession>D8RBL6</accession>
<evidence type="ECO:0000313" key="3">
    <source>
        <dbReference type="Proteomes" id="UP000001514"/>
    </source>
</evidence>
<dbReference type="InParanoid" id="D8RBL6"/>
<keyword evidence="3" id="KW-1185">Reference proteome</keyword>
<proteinExistence type="inferred from homology"/>
<feature type="non-terminal residue" evidence="2">
    <location>
        <position position="1"/>
    </location>
</feature>
<dbReference type="Proteomes" id="UP000001514">
    <property type="component" value="Unassembled WGS sequence"/>
</dbReference>
<dbReference type="STRING" id="88036.D8RBL6"/>
<organism evidence="3">
    <name type="scientific">Selaginella moellendorffii</name>
    <name type="common">Spikemoss</name>
    <dbReference type="NCBI Taxonomy" id="88036"/>
    <lineage>
        <taxon>Eukaryota</taxon>
        <taxon>Viridiplantae</taxon>
        <taxon>Streptophyta</taxon>
        <taxon>Embryophyta</taxon>
        <taxon>Tracheophyta</taxon>
        <taxon>Lycopodiopsida</taxon>
        <taxon>Selaginellales</taxon>
        <taxon>Selaginellaceae</taxon>
        <taxon>Selaginella</taxon>
    </lineage>
</organism>
<dbReference type="PANTHER" id="PTHR33433">
    <property type="entry name" value="FLOWERING-PROMOTING FACTOR 1-LIKE PROTEIN 1"/>
    <property type="match status" value="1"/>
</dbReference>
<comment type="similarity">
    <text evidence="1">Belongs to the FPF1 family.</text>
</comment>
<dbReference type="Gramene" id="EFJ30518">
    <property type="protein sequence ID" value="EFJ30518"/>
    <property type="gene ID" value="SELMODRAFT_29401"/>
</dbReference>
<evidence type="ECO:0000313" key="2">
    <source>
        <dbReference type="EMBL" id="EFJ30518.1"/>
    </source>
</evidence>
<dbReference type="KEGG" id="smo:SELMODRAFT_29401"/>
<gene>
    <name evidence="2" type="ORF">SELMODRAFT_29401</name>
</gene>
<dbReference type="EMBL" id="GL377575">
    <property type="protein sequence ID" value="EFJ30518.1"/>
    <property type="molecule type" value="Genomic_DNA"/>
</dbReference>
<reference evidence="2 3" key="1">
    <citation type="journal article" date="2011" name="Science">
        <title>The Selaginella genome identifies genetic changes associated with the evolution of vascular plants.</title>
        <authorList>
            <person name="Banks J.A."/>
            <person name="Nishiyama T."/>
            <person name="Hasebe M."/>
            <person name="Bowman J.L."/>
            <person name="Gribskov M."/>
            <person name="dePamphilis C."/>
            <person name="Albert V.A."/>
            <person name="Aono N."/>
            <person name="Aoyama T."/>
            <person name="Ambrose B.A."/>
            <person name="Ashton N.W."/>
            <person name="Axtell M.J."/>
            <person name="Barker E."/>
            <person name="Barker M.S."/>
            <person name="Bennetzen J.L."/>
            <person name="Bonawitz N.D."/>
            <person name="Chapple C."/>
            <person name="Cheng C."/>
            <person name="Correa L.G."/>
            <person name="Dacre M."/>
            <person name="DeBarry J."/>
            <person name="Dreyer I."/>
            <person name="Elias M."/>
            <person name="Engstrom E.M."/>
            <person name="Estelle M."/>
            <person name="Feng L."/>
            <person name="Finet C."/>
            <person name="Floyd S.K."/>
            <person name="Frommer W.B."/>
            <person name="Fujita T."/>
            <person name="Gramzow L."/>
            <person name="Gutensohn M."/>
            <person name="Harholt J."/>
            <person name="Hattori M."/>
            <person name="Heyl A."/>
            <person name="Hirai T."/>
            <person name="Hiwatashi Y."/>
            <person name="Ishikawa M."/>
            <person name="Iwata M."/>
            <person name="Karol K.G."/>
            <person name="Koehler B."/>
            <person name="Kolukisaoglu U."/>
            <person name="Kubo M."/>
            <person name="Kurata T."/>
            <person name="Lalonde S."/>
            <person name="Li K."/>
            <person name="Li Y."/>
            <person name="Litt A."/>
            <person name="Lyons E."/>
            <person name="Manning G."/>
            <person name="Maruyama T."/>
            <person name="Michael T.P."/>
            <person name="Mikami K."/>
            <person name="Miyazaki S."/>
            <person name="Morinaga S."/>
            <person name="Murata T."/>
            <person name="Mueller-Roeber B."/>
            <person name="Nelson D.R."/>
            <person name="Obara M."/>
            <person name="Oguri Y."/>
            <person name="Olmstead R.G."/>
            <person name="Onodera N."/>
            <person name="Petersen B.L."/>
            <person name="Pils B."/>
            <person name="Prigge M."/>
            <person name="Rensing S.A."/>
            <person name="Riano-Pachon D.M."/>
            <person name="Roberts A.W."/>
            <person name="Sato Y."/>
            <person name="Scheller H.V."/>
            <person name="Schulz B."/>
            <person name="Schulz C."/>
            <person name="Shakirov E.V."/>
            <person name="Shibagaki N."/>
            <person name="Shinohara N."/>
            <person name="Shippen D.E."/>
            <person name="Soerensen I."/>
            <person name="Sotooka R."/>
            <person name="Sugimoto N."/>
            <person name="Sugita M."/>
            <person name="Sumikawa N."/>
            <person name="Tanurdzic M."/>
            <person name="Theissen G."/>
            <person name="Ulvskov P."/>
            <person name="Wakazuki S."/>
            <person name="Weng J.K."/>
            <person name="Willats W.W."/>
            <person name="Wipf D."/>
            <person name="Wolf P.G."/>
            <person name="Yang L."/>
            <person name="Zimmer A.D."/>
            <person name="Zhu Q."/>
            <person name="Mitros T."/>
            <person name="Hellsten U."/>
            <person name="Loque D."/>
            <person name="Otillar R."/>
            <person name="Salamov A."/>
            <person name="Schmutz J."/>
            <person name="Shapiro H."/>
            <person name="Lindquist E."/>
            <person name="Lucas S."/>
            <person name="Rokhsar D."/>
            <person name="Grigoriev I.V."/>
        </authorList>
    </citation>
    <scope>NUCLEOTIDE SEQUENCE [LARGE SCALE GENOMIC DNA]</scope>
</reference>
<evidence type="ECO:0000256" key="1">
    <source>
        <dbReference type="ARBA" id="ARBA00008013"/>
    </source>
</evidence>
<name>D8RBL6_SELML</name>
<dbReference type="HOGENOM" id="CLU_121629_1_0_1"/>
<feature type="non-terminal residue" evidence="2">
    <location>
        <position position="88"/>
    </location>
</feature>
<dbReference type="InterPro" id="IPR039274">
    <property type="entry name" value="FPF1"/>
</dbReference>
<dbReference type="AlphaFoldDB" id="D8RBL6"/>